<evidence type="ECO:0000256" key="2">
    <source>
        <dbReference type="ARBA" id="ARBA00009060"/>
    </source>
</evidence>
<evidence type="ECO:0000256" key="13">
    <source>
        <dbReference type="PROSITE-ProRule" id="PRU00409"/>
    </source>
</evidence>
<evidence type="ECO:0000256" key="1">
    <source>
        <dbReference type="ARBA" id="ARBA00003184"/>
    </source>
</evidence>
<dbReference type="GO" id="GO:0046872">
    <property type="term" value="F:metal ion binding"/>
    <property type="evidence" value="ECO:0007669"/>
    <property type="project" value="InterPro"/>
</dbReference>
<keyword evidence="9 13" id="KW-0067">ATP-binding</keyword>
<dbReference type="Pfam" id="PF08245">
    <property type="entry name" value="Mur_ligase_M"/>
    <property type="match status" value="1"/>
</dbReference>
<evidence type="ECO:0000313" key="17">
    <source>
        <dbReference type="Proteomes" id="UP000007471"/>
    </source>
</evidence>
<dbReference type="Pfam" id="PF08443">
    <property type="entry name" value="RimK"/>
    <property type="match status" value="1"/>
</dbReference>
<dbReference type="Gene3D" id="3.40.1190.10">
    <property type="entry name" value="Mur-like, catalytic domain"/>
    <property type="match status" value="1"/>
</dbReference>
<evidence type="ECO:0000256" key="8">
    <source>
        <dbReference type="ARBA" id="ARBA00022741"/>
    </source>
</evidence>
<dbReference type="OrthoDB" id="9803907at2"/>
<evidence type="ECO:0000256" key="14">
    <source>
        <dbReference type="SAM" id="MobiDB-lite"/>
    </source>
</evidence>
<dbReference type="Pfam" id="PF18921">
    <property type="entry name" value="Cyanophycin_syn"/>
    <property type="match status" value="1"/>
</dbReference>
<dbReference type="GO" id="GO:0004326">
    <property type="term" value="F:tetrahydrofolylpolyglutamate synthase activity"/>
    <property type="evidence" value="ECO:0007669"/>
    <property type="project" value="InterPro"/>
</dbReference>
<organism evidence="16 17">
    <name type="scientific">Mesorhizobium ciceri biovar biserrulae (strain HAMBI 2942 / LMG 23838 / WSM1271)</name>
    <dbReference type="NCBI Taxonomy" id="765698"/>
    <lineage>
        <taxon>Bacteria</taxon>
        <taxon>Pseudomonadati</taxon>
        <taxon>Pseudomonadota</taxon>
        <taxon>Alphaproteobacteria</taxon>
        <taxon>Hyphomicrobiales</taxon>
        <taxon>Phyllobacteriaceae</taxon>
        <taxon>Mesorhizobium</taxon>
    </lineage>
</organism>
<dbReference type="EC" id="6.3.2.29" evidence="5"/>
<dbReference type="InterPro" id="IPR018109">
    <property type="entry name" value="Folylpolyglutamate_synth_CS"/>
</dbReference>
<comment type="catalytic activity">
    <reaction evidence="11">
        <text>[L-4-(L-arginin-2-N-yl)aspartate](n)-L-aspartate + L-arginine + ATP = [L-4-(L-arginin-2-N-yl)aspartate](n+1) + ADP + phosphate + H(+)</text>
        <dbReference type="Rhea" id="RHEA:23888"/>
        <dbReference type="Rhea" id="RHEA-COMP:13732"/>
        <dbReference type="Rhea" id="RHEA-COMP:13733"/>
        <dbReference type="ChEBI" id="CHEBI:15378"/>
        <dbReference type="ChEBI" id="CHEBI:30616"/>
        <dbReference type="ChEBI" id="CHEBI:32682"/>
        <dbReference type="ChEBI" id="CHEBI:43474"/>
        <dbReference type="ChEBI" id="CHEBI:137986"/>
        <dbReference type="ChEBI" id="CHEBI:137990"/>
        <dbReference type="ChEBI" id="CHEBI:456216"/>
        <dbReference type="EC" id="6.3.2.30"/>
    </reaction>
</comment>
<dbReference type="InterPro" id="IPR044019">
    <property type="entry name" value="Cyanophycin_syn_N"/>
</dbReference>
<comment type="similarity">
    <text evidence="2">In the C-terminal section; belongs to the MurCDEF family.</text>
</comment>
<gene>
    <name evidence="16" type="ordered locus">Mesci_6096</name>
</gene>
<dbReference type="Proteomes" id="UP000007471">
    <property type="component" value="Plasmid pMESCI01"/>
</dbReference>
<evidence type="ECO:0000313" key="16">
    <source>
        <dbReference type="EMBL" id="ADV15098.1"/>
    </source>
</evidence>
<sequence length="907" mass="97348">MDARVFRGPHLYSMSPMVRIQIDLGALEAFPTDKLPGFTEDIVRLLPGLAAHGCSYGVAGGFVRRMQEGTWLGHVVEHVALELQNMLGHRVTRGKTRSVKGSPGTYNVMFAYNDEVVGLLAGRVALELVDGLLPANLHGLEGLDEIAEMDGPFDFAVRLQQLKARAAERVLGPTTASLVREAGRRGIPAARLDDSSLVLLGQGKHQKRIRASCTDLTSEIATEIASDKDLTKFLLQQAGLTVPSGELVRSAQDAVAAAARLGYPVVTKPLDGNHGNGVNIGLATEDEVRWGFEKAREHSRSVIVEQHFVGSDHRILVIGGKVVALAERVPAHVVGDGRSSVAELVEETNHDPRRGEGHSSVLTRIDIDECVEHFLSKSQLTVSSVPAPGQMVLLRPTANLSTGGTAIDRTDEIHPENALIARRAAQIVGLDIAGIDFVCPDISRPVSETGGGIIEVNAGPGFRMHLEPSSGRARNVARPVLDLLFRGGKDGRIPIFAITGTNGKSTTARMLSHILQANGATVGLTSTTGVYLNGERIMTGDCSGPQSARIVLREPGVDVAVLECARGGILREGLAFDACDIGAVLNVHGDHLGLRGIDTIDDLAEVKSVVVESVRRGGWSILNADDIHTSAMSREAGGRICYFSLLNRSDWPDFLCSHVAEGGRAVTRERSRDGWDIVIHEDGESMFLMDVDEIPATFEGAAEFNVANSLAAVAMAHCHDIPAATIRAALAEFTTSFEHSPGRLNVFDGHGFRTIVDYAHNPEGLKALGKLVSHMKRGYQRTIGLVAIPGDRRDCDIREMGAVASRIFDVIVFKEDEHELRGRAPGTIAGLLREGALNAGCAPGRIQAVCPEKEAVDVCLQLAREKDLVVLTVDDVEAVWSHVTGFEGAAPSRRGPDQTRVRHLRTG</sequence>
<keyword evidence="8 13" id="KW-0547">Nucleotide-binding</keyword>
<dbReference type="KEGG" id="mci:Mesci_6096"/>
<reference evidence="17" key="1">
    <citation type="submission" date="2011-01" db="EMBL/GenBank/DDBJ databases">
        <title>Complete sequence of plasmid of Mesorhizobium ciceri bv. biserrulae WSM1271.</title>
        <authorList>
            <person name="Lucas S."/>
            <person name="Copeland A."/>
            <person name="Lapidus A."/>
            <person name="Cheng J.-F."/>
            <person name="Goodwin L."/>
            <person name="Pitluck S."/>
            <person name="Teshima H."/>
            <person name="Detter J.C."/>
            <person name="Han C."/>
            <person name="Tapia R."/>
            <person name="Land M."/>
            <person name="Hauser L."/>
            <person name="Kyrpides N."/>
            <person name="Ivanova N."/>
            <person name="Nandasena K."/>
            <person name="Reeve W.G."/>
            <person name="Howieson J.G."/>
            <person name="O'Hara G."/>
            <person name="Tiwari R.P."/>
            <person name="Woyke T."/>
        </authorList>
    </citation>
    <scope>NUCLEOTIDE SEQUENCE [LARGE SCALE GENOMIC DNA]</scope>
    <source>
        <strain evidence="17">HAMBI 2942 / LMG 23838 / WSM1271</strain>
        <plasmid evidence="17">Plasmid pMESCI01</plasmid>
    </source>
</reference>
<evidence type="ECO:0000259" key="15">
    <source>
        <dbReference type="PROSITE" id="PS50975"/>
    </source>
</evidence>
<comment type="subunit">
    <text evidence="3">Homodimer.</text>
</comment>
<dbReference type="eggNOG" id="COG0189">
    <property type="taxonomic scope" value="Bacteria"/>
</dbReference>
<dbReference type="InterPro" id="IPR011761">
    <property type="entry name" value="ATP-grasp"/>
</dbReference>
<dbReference type="GO" id="GO:0071160">
    <property type="term" value="F:cyanophycin synthetase activity (L-aspartate-adding)"/>
    <property type="evidence" value="ECO:0007669"/>
    <property type="project" value="UniProtKB-EC"/>
</dbReference>
<evidence type="ECO:0000256" key="3">
    <source>
        <dbReference type="ARBA" id="ARBA00011738"/>
    </source>
</evidence>
<dbReference type="eggNOG" id="COG0769">
    <property type="taxonomic scope" value="Bacteria"/>
</dbReference>
<protein>
    <recommendedName>
        <fullName evidence="6">Cyanophycin synthetase</fullName>
        <ecNumber evidence="5">6.3.2.29</ecNumber>
        <ecNumber evidence="4">6.3.2.30</ecNumber>
    </recommendedName>
    <alternativeName>
        <fullName evidence="10">Cyanophycin synthase</fullName>
    </alternativeName>
</protein>
<dbReference type="SUPFAM" id="SSF53244">
    <property type="entry name" value="MurD-like peptide ligases, peptide-binding domain"/>
    <property type="match status" value="1"/>
</dbReference>
<evidence type="ECO:0000256" key="5">
    <source>
        <dbReference type="ARBA" id="ARBA00013005"/>
    </source>
</evidence>
<dbReference type="PANTHER" id="PTHR23135:SF18">
    <property type="entry name" value="CYANOPHYCIN SYNTHETASE"/>
    <property type="match status" value="1"/>
</dbReference>
<dbReference type="InterPro" id="IPR036615">
    <property type="entry name" value="Mur_ligase_C_dom_sf"/>
</dbReference>
<evidence type="ECO:0000256" key="9">
    <source>
        <dbReference type="ARBA" id="ARBA00022840"/>
    </source>
</evidence>
<feature type="region of interest" description="Disordered" evidence="14">
    <location>
        <begin position="888"/>
        <end position="907"/>
    </location>
</feature>
<feature type="domain" description="ATP-grasp" evidence="15">
    <location>
        <begin position="232"/>
        <end position="485"/>
    </location>
</feature>
<evidence type="ECO:0000256" key="10">
    <source>
        <dbReference type="ARBA" id="ARBA00031353"/>
    </source>
</evidence>
<dbReference type="InterPro" id="IPR013221">
    <property type="entry name" value="Mur_ligase_cen"/>
</dbReference>
<dbReference type="PROSITE" id="PS50975">
    <property type="entry name" value="ATP_GRASP"/>
    <property type="match status" value="1"/>
</dbReference>
<dbReference type="GO" id="GO:0005524">
    <property type="term" value="F:ATP binding"/>
    <property type="evidence" value="ECO:0007669"/>
    <property type="project" value="UniProtKB-UniRule"/>
</dbReference>
<name>E8TP63_MESCW</name>
<dbReference type="GO" id="GO:0071161">
    <property type="term" value="F:cyanophycin synthetase activity (L-arginine-adding)"/>
    <property type="evidence" value="ECO:0007669"/>
    <property type="project" value="UniProtKB-EC"/>
</dbReference>
<dbReference type="SUPFAM" id="SSF53623">
    <property type="entry name" value="MurD-like peptide ligases, catalytic domain"/>
    <property type="match status" value="1"/>
</dbReference>
<comment type="catalytic activity">
    <reaction evidence="12">
        <text>[L-4-(L-arginin-2-N-yl)aspartate](n) + L-aspartate + ATP = [L-4-(L-arginin-2-N-yl)aspartate](n)-L-aspartate + ADP + phosphate + H(+)</text>
        <dbReference type="Rhea" id="RHEA:13277"/>
        <dbReference type="Rhea" id="RHEA-COMP:13728"/>
        <dbReference type="Rhea" id="RHEA-COMP:13733"/>
        <dbReference type="ChEBI" id="CHEBI:15378"/>
        <dbReference type="ChEBI" id="CHEBI:29991"/>
        <dbReference type="ChEBI" id="CHEBI:30616"/>
        <dbReference type="ChEBI" id="CHEBI:43474"/>
        <dbReference type="ChEBI" id="CHEBI:137986"/>
        <dbReference type="ChEBI" id="CHEBI:137990"/>
        <dbReference type="ChEBI" id="CHEBI:456216"/>
        <dbReference type="EC" id="6.3.2.29"/>
    </reaction>
</comment>
<geneLocation type="plasmid" evidence="16 17">
    <name>pMESCI01</name>
</geneLocation>
<dbReference type="Pfam" id="PF02875">
    <property type="entry name" value="Mur_ligase_C"/>
    <property type="match status" value="1"/>
</dbReference>
<dbReference type="InterPro" id="IPR011810">
    <property type="entry name" value="Cya_phycin_syn"/>
</dbReference>
<dbReference type="Gene3D" id="3.30.470.20">
    <property type="entry name" value="ATP-grasp fold, B domain"/>
    <property type="match status" value="2"/>
</dbReference>
<dbReference type="EC" id="6.3.2.30" evidence="4"/>
<accession>E8TP63</accession>
<dbReference type="Gene3D" id="3.90.190.20">
    <property type="entry name" value="Mur ligase, C-terminal domain"/>
    <property type="match status" value="1"/>
</dbReference>
<dbReference type="SUPFAM" id="SSF56059">
    <property type="entry name" value="Glutathione synthetase ATP-binding domain-like"/>
    <property type="match status" value="1"/>
</dbReference>
<dbReference type="PANTHER" id="PTHR23135">
    <property type="entry name" value="MUR LIGASE FAMILY MEMBER"/>
    <property type="match status" value="1"/>
</dbReference>
<evidence type="ECO:0000256" key="6">
    <source>
        <dbReference type="ARBA" id="ARBA00022036"/>
    </source>
</evidence>
<evidence type="ECO:0000256" key="11">
    <source>
        <dbReference type="ARBA" id="ARBA00048094"/>
    </source>
</evidence>
<dbReference type="PROSITE" id="PS01011">
    <property type="entry name" value="FOLYLPOLYGLU_SYNT_1"/>
    <property type="match status" value="1"/>
</dbReference>
<proteinExistence type="inferred from homology"/>
<dbReference type="AlphaFoldDB" id="E8TP63"/>
<evidence type="ECO:0000256" key="12">
    <source>
        <dbReference type="ARBA" id="ARBA00048425"/>
    </source>
</evidence>
<dbReference type="InterPro" id="IPR036565">
    <property type="entry name" value="Mur-like_cat_sf"/>
</dbReference>
<keyword evidence="7" id="KW-0436">Ligase</keyword>
<dbReference type="PATRIC" id="fig|765698.3.peg.52"/>
<keyword evidence="16" id="KW-0614">Plasmid</keyword>
<dbReference type="EMBL" id="CP002448">
    <property type="protein sequence ID" value="ADV15098.1"/>
    <property type="molecule type" value="Genomic_DNA"/>
</dbReference>
<dbReference type="InterPro" id="IPR004101">
    <property type="entry name" value="Mur_ligase_C"/>
</dbReference>
<dbReference type="HOGENOM" id="CLU_016806_0_0_5"/>
<dbReference type="InterPro" id="IPR013651">
    <property type="entry name" value="ATP-grasp_RimK-type"/>
</dbReference>
<dbReference type="NCBIfam" id="NF010623">
    <property type="entry name" value="PRK14016.1"/>
    <property type="match status" value="1"/>
</dbReference>
<evidence type="ECO:0000256" key="4">
    <source>
        <dbReference type="ARBA" id="ARBA00012968"/>
    </source>
</evidence>
<dbReference type="NCBIfam" id="TIGR02068">
    <property type="entry name" value="cya_phycin_syn"/>
    <property type="match status" value="1"/>
</dbReference>
<comment type="function">
    <text evidence="1">Catalyzes the ATP-dependent polymerization of arginine and aspartate to multi-L-arginyl-poly-L-aspartic acid (cyanophycin; a water-insoluble reserve polymer).</text>
</comment>
<evidence type="ECO:0000256" key="7">
    <source>
        <dbReference type="ARBA" id="ARBA00022598"/>
    </source>
</evidence>